<name>A0A9E8CKX7_9HYPH</name>
<dbReference type="EMBL" id="CP102774">
    <property type="protein sequence ID" value="UZF86260.1"/>
    <property type="molecule type" value="Genomic_DNA"/>
</dbReference>
<accession>A0A9E8CKX7</accession>
<dbReference type="AlphaFoldDB" id="A0A9E8CKX7"/>
<gene>
    <name evidence="1" type="ORF">NWE54_21105</name>
</gene>
<reference evidence="1" key="1">
    <citation type="submission" date="2022-08" db="EMBL/GenBank/DDBJ databases">
        <title>Complete Genome Sequences of 2 Bosea sp. soil isolates.</title>
        <authorList>
            <person name="Alvarez Arevalo M."/>
            <person name="Sterndorff E.B."/>
            <person name="Faurdal D."/>
            <person name="Joergensen T.S."/>
            <person name="Weber T."/>
        </authorList>
    </citation>
    <scope>NUCLEOTIDE SEQUENCE</scope>
    <source>
        <strain evidence="1">NBC_00436</strain>
    </source>
</reference>
<organism evidence="1">
    <name type="scientific">Bosea sp. NBC_00436</name>
    <dbReference type="NCBI Taxonomy" id="2969620"/>
    <lineage>
        <taxon>Bacteria</taxon>
        <taxon>Pseudomonadati</taxon>
        <taxon>Pseudomonadota</taxon>
        <taxon>Alphaproteobacteria</taxon>
        <taxon>Hyphomicrobiales</taxon>
        <taxon>Boseaceae</taxon>
        <taxon>Bosea</taxon>
    </lineage>
</organism>
<sequence length="75" mass="8253">MLIKLSEDMQRAVEMKVRSKIDEAPVLDVNAAAEEIRQVFAEQNVALEDIAASVAKFATQCGHPVEFVALAPQRD</sequence>
<evidence type="ECO:0000313" key="1">
    <source>
        <dbReference type="EMBL" id="UZF86260.1"/>
    </source>
</evidence>
<proteinExistence type="predicted"/>
<protein>
    <submittedName>
        <fullName evidence="1">Uncharacterized protein</fullName>
    </submittedName>
</protein>